<dbReference type="InterPro" id="IPR027417">
    <property type="entry name" value="P-loop_NTPase"/>
</dbReference>
<keyword evidence="2" id="KW-0808">Transferase</keyword>
<reference evidence="7" key="1">
    <citation type="submission" date="2020-05" db="EMBL/GenBank/DDBJ databases">
        <authorList>
            <person name="Chiriac C."/>
            <person name="Salcher M."/>
            <person name="Ghai R."/>
            <person name="Kavagutti S V."/>
        </authorList>
    </citation>
    <scope>NUCLEOTIDE SEQUENCE</scope>
</reference>
<dbReference type="Gene3D" id="3.40.50.300">
    <property type="entry name" value="P-loop containing nucleotide triphosphate hydrolases"/>
    <property type="match status" value="1"/>
</dbReference>
<gene>
    <name evidence="7" type="ORF">UFOPK3342_00219</name>
</gene>
<keyword evidence="5" id="KW-0067">ATP-binding</keyword>
<dbReference type="GO" id="GO:0005829">
    <property type="term" value="C:cytosol"/>
    <property type="evidence" value="ECO:0007669"/>
    <property type="project" value="TreeGrafter"/>
</dbReference>
<keyword evidence="4" id="KW-0418">Kinase</keyword>
<protein>
    <submittedName>
        <fullName evidence="7">Unannotated protein</fullName>
    </submittedName>
</protein>
<evidence type="ECO:0000313" key="7">
    <source>
        <dbReference type="EMBL" id="CAB4857057.1"/>
    </source>
</evidence>
<dbReference type="PRINTS" id="PR01100">
    <property type="entry name" value="SHIKIMTKNASE"/>
</dbReference>
<dbReference type="PANTHER" id="PTHR21087">
    <property type="entry name" value="SHIKIMATE KINASE"/>
    <property type="match status" value="1"/>
</dbReference>
<evidence type="ECO:0000256" key="6">
    <source>
        <dbReference type="ARBA" id="ARBA00023141"/>
    </source>
</evidence>
<dbReference type="GO" id="GO:0008652">
    <property type="term" value="P:amino acid biosynthetic process"/>
    <property type="evidence" value="ECO:0007669"/>
    <property type="project" value="UniProtKB-KW"/>
</dbReference>
<evidence type="ECO:0000256" key="4">
    <source>
        <dbReference type="ARBA" id="ARBA00022777"/>
    </source>
</evidence>
<evidence type="ECO:0000256" key="5">
    <source>
        <dbReference type="ARBA" id="ARBA00022840"/>
    </source>
</evidence>
<dbReference type="EMBL" id="CAFBLH010000004">
    <property type="protein sequence ID" value="CAB4857057.1"/>
    <property type="molecule type" value="Genomic_DNA"/>
</dbReference>
<keyword evidence="3" id="KW-0547">Nucleotide-binding</keyword>
<dbReference type="InterPro" id="IPR031322">
    <property type="entry name" value="Shikimate/glucono_kinase"/>
</dbReference>
<dbReference type="GO" id="GO:0009073">
    <property type="term" value="P:aromatic amino acid family biosynthetic process"/>
    <property type="evidence" value="ECO:0007669"/>
    <property type="project" value="UniProtKB-KW"/>
</dbReference>
<accession>A0A6J7CFQ1</accession>
<dbReference type="CDD" id="cd00464">
    <property type="entry name" value="SK"/>
    <property type="match status" value="1"/>
</dbReference>
<keyword evidence="6" id="KW-0057">Aromatic amino acid biosynthesis</keyword>
<evidence type="ECO:0000256" key="3">
    <source>
        <dbReference type="ARBA" id="ARBA00022741"/>
    </source>
</evidence>
<dbReference type="AlphaFoldDB" id="A0A6J7CFQ1"/>
<dbReference type="GO" id="GO:0004765">
    <property type="term" value="F:shikimate kinase activity"/>
    <property type="evidence" value="ECO:0007669"/>
    <property type="project" value="TreeGrafter"/>
</dbReference>
<sequence length="171" mass="18683">MPLLVLIGPPGSGKSTVGKALAKFLAVSFIDTDSSVERTSGRKIADIFVDQGEEFFRVLEYQALTKALENEKAVVSLGGGAPIPERAQLLLQEIESPIVFLDISLSAAAPRVGFKRDRPLLLGNPRAQWQALYEVRRPIYEKLATTVVKVDSLTTDQVIQEILRGAGIEKH</sequence>
<evidence type="ECO:0000256" key="2">
    <source>
        <dbReference type="ARBA" id="ARBA00022679"/>
    </source>
</evidence>
<dbReference type="PANTHER" id="PTHR21087:SF16">
    <property type="entry name" value="SHIKIMATE KINASE 1, CHLOROPLASTIC"/>
    <property type="match status" value="1"/>
</dbReference>
<dbReference type="Pfam" id="PF01202">
    <property type="entry name" value="SKI"/>
    <property type="match status" value="1"/>
</dbReference>
<name>A0A6J7CFQ1_9ZZZZ</name>
<proteinExistence type="inferred from homology"/>
<organism evidence="7">
    <name type="scientific">freshwater metagenome</name>
    <dbReference type="NCBI Taxonomy" id="449393"/>
    <lineage>
        <taxon>unclassified sequences</taxon>
        <taxon>metagenomes</taxon>
        <taxon>ecological metagenomes</taxon>
    </lineage>
</organism>
<evidence type="ECO:0000256" key="1">
    <source>
        <dbReference type="ARBA" id="ARBA00022605"/>
    </source>
</evidence>
<dbReference type="GO" id="GO:0005524">
    <property type="term" value="F:ATP binding"/>
    <property type="evidence" value="ECO:0007669"/>
    <property type="project" value="UniProtKB-KW"/>
</dbReference>
<dbReference type="SUPFAM" id="SSF52540">
    <property type="entry name" value="P-loop containing nucleoside triphosphate hydrolases"/>
    <property type="match status" value="1"/>
</dbReference>
<keyword evidence="1" id="KW-0028">Amino-acid biosynthesis</keyword>
<dbReference type="HAMAP" id="MF_00109">
    <property type="entry name" value="Shikimate_kinase"/>
    <property type="match status" value="1"/>
</dbReference>
<dbReference type="InterPro" id="IPR000623">
    <property type="entry name" value="Shikimate_kinase/TSH1"/>
</dbReference>